<dbReference type="InterPro" id="IPR036397">
    <property type="entry name" value="RNaseH_sf"/>
</dbReference>
<accession>A0A418AJY1</accession>
<dbReference type="GO" id="GO:0003676">
    <property type="term" value="F:nucleic acid binding"/>
    <property type="evidence" value="ECO:0007669"/>
    <property type="project" value="InterPro"/>
</dbReference>
<gene>
    <name evidence="2" type="ORF">DYB32_008887</name>
</gene>
<dbReference type="Pfam" id="PF13358">
    <property type="entry name" value="DDE_3"/>
    <property type="match status" value="1"/>
</dbReference>
<evidence type="ECO:0000313" key="2">
    <source>
        <dbReference type="EMBL" id="RHY24346.1"/>
    </source>
</evidence>
<dbReference type="AlphaFoldDB" id="A0A418AJY1"/>
<organism evidence="2 3">
    <name type="scientific">Aphanomyces invadans</name>
    <dbReference type="NCBI Taxonomy" id="157072"/>
    <lineage>
        <taxon>Eukaryota</taxon>
        <taxon>Sar</taxon>
        <taxon>Stramenopiles</taxon>
        <taxon>Oomycota</taxon>
        <taxon>Saprolegniomycetes</taxon>
        <taxon>Saprolegniales</taxon>
        <taxon>Verrucalvaceae</taxon>
        <taxon>Aphanomyces</taxon>
    </lineage>
</organism>
<dbReference type="InterPro" id="IPR038717">
    <property type="entry name" value="Tc1-like_DDE_dom"/>
</dbReference>
<reference evidence="2 3" key="1">
    <citation type="submission" date="2018-08" db="EMBL/GenBank/DDBJ databases">
        <title>Aphanomyces genome sequencing and annotation.</title>
        <authorList>
            <person name="Minardi D."/>
            <person name="Oidtmann B."/>
            <person name="Van Der Giezen M."/>
            <person name="Studholme D.J."/>
        </authorList>
    </citation>
    <scope>NUCLEOTIDE SEQUENCE [LARGE SCALE GENOMIC DNA]</scope>
    <source>
        <strain evidence="2 3">NJM0002</strain>
    </source>
</reference>
<evidence type="ECO:0000259" key="1">
    <source>
        <dbReference type="Pfam" id="PF13358"/>
    </source>
</evidence>
<dbReference type="EMBL" id="QUSY01001613">
    <property type="protein sequence ID" value="RHY24346.1"/>
    <property type="molecule type" value="Genomic_DNA"/>
</dbReference>
<dbReference type="Proteomes" id="UP000285060">
    <property type="component" value="Unassembled WGS sequence"/>
</dbReference>
<comment type="caution">
    <text evidence="2">The sequence shown here is derived from an EMBL/GenBank/DDBJ whole genome shotgun (WGS) entry which is preliminary data.</text>
</comment>
<feature type="domain" description="Tc1-like transposase DDE" evidence="1">
    <location>
        <begin position="44"/>
        <end position="99"/>
    </location>
</feature>
<keyword evidence="3" id="KW-1185">Reference proteome</keyword>
<protein>
    <recommendedName>
        <fullName evidence="1">Tc1-like transposase DDE domain-containing protein</fullName>
    </recommendedName>
</protein>
<dbReference type="Gene3D" id="3.30.420.10">
    <property type="entry name" value="Ribonuclease H-like superfamily/Ribonuclease H"/>
    <property type="match status" value="1"/>
</dbReference>
<proteinExistence type="predicted"/>
<sequence length="109" mass="12710">MAEAQQTKLKRYGPTVDEKRRLLLAYHEGDDWLLRSATWYNNFVGKNVVIVFDNAPAHSQTEERVVMHDDLVFLRLGPYSPMFNPIENCFIVFKAKIKNFLADRTGLMF</sequence>
<name>A0A418AJY1_9STRA</name>
<evidence type="ECO:0000313" key="3">
    <source>
        <dbReference type="Proteomes" id="UP000285060"/>
    </source>
</evidence>